<dbReference type="NCBIfam" id="TIGR01499">
    <property type="entry name" value="folC"/>
    <property type="match status" value="1"/>
</dbReference>
<organism evidence="13 14">
    <name type="scientific">Cercospora kikuchii</name>
    <dbReference type="NCBI Taxonomy" id="84275"/>
    <lineage>
        <taxon>Eukaryota</taxon>
        <taxon>Fungi</taxon>
        <taxon>Dikarya</taxon>
        <taxon>Ascomycota</taxon>
        <taxon>Pezizomycotina</taxon>
        <taxon>Dothideomycetes</taxon>
        <taxon>Dothideomycetidae</taxon>
        <taxon>Mycosphaerellales</taxon>
        <taxon>Mycosphaerellaceae</taxon>
        <taxon>Cercospora</taxon>
    </lineage>
</organism>
<comment type="similarity">
    <text evidence="2">Belongs to the folylpolyglutamate synthase family.</text>
</comment>
<keyword evidence="8" id="KW-0067">ATP-binding</keyword>
<keyword evidence="4" id="KW-0554">One-carbon metabolism</keyword>
<dbReference type="AlphaFoldDB" id="A0A9P3FD75"/>
<dbReference type="Gene3D" id="3.40.1190.10">
    <property type="entry name" value="Mur-like, catalytic domain"/>
    <property type="match status" value="1"/>
</dbReference>
<evidence type="ECO:0000256" key="9">
    <source>
        <dbReference type="ARBA" id="ARBA00022842"/>
    </source>
</evidence>
<name>A0A9P3FD75_9PEZI</name>
<evidence type="ECO:0000256" key="11">
    <source>
        <dbReference type="ARBA" id="ARBA00030876"/>
    </source>
</evidence>
<comment type="pathway">
    <text evidence="1">Cofactor biosynthesis; tetrahydrofolylpolyglutamate biosynthesis.</text>
</comment>
<dbReference type="EC" id="6.3.2.17" evidence="3"/>
<evidence type="ECO:0000256" key="12">
    <source>
        <dbReference type="ARBA" id="ARBA00047493"/>
    </source>
</evidence>
<reference evidence="13 14" key="1">
    <citation type="submission" date="2021-01" db="EMBL/GenBank/DDBJ databases">
        <title>Cercospora kikuchii MAFF 305040 whole genome shotgun sequence.</title>
        <authorList>
            <person name="Kashiwa T."/>
            <person name="Suzuki T."/>
        </authorList>
    </citation>
    <scope>NUCLEOTIDE SEQUENCE [LARGE SCALE GENOMIC DNA]</scope>
    <source>
        <strain evidence="13 14">MAFF 305040</strain>
    </source>
</reference>
<protein>
    <recommendedName>
        <fullName evidence="3">tetrahydrofolate synthase</fullName>
        <ecNumber evidence="3">6.3.2.17</ecNumber>
    </recommendedName>
    <alternativeName>
        <fullName evidence="11">Folylpoly-gamma-glutamate synthetase</fullName>
    </alternativeName>
    <alternativeName>
        <fullName evidence="10">Tetrahydrofolylpolyglutamate synthase</fullName>
    </alternativeName>
</protein>
<evidence type="ECO:0000256" key="5">
    <source>
        <dbReference type="ARBA" id="ARBA00022598"/>
    </source>
</evidence>
<dbReference type="RefSeq" id="XP_044657568.1">
    <property type="nucleotide sequence ID" value="XM_044801633.1"/>
</dbReference>
<dbReference type="GO" id="GO:0006730">
    <property type="term" value="P:one-carbon metabolic process"/>
    <property type="evidence" value="ECO:0007669"/>
    <property type="project" value="UniProtKB-KW"/>
</dbReference>
<evidence type="ECO:0000256" key="3">
    <source>
        <dbReference type="ARBA" id="ARBA00013025"/>
    </source>
</evidence>
<evidence type="ECO:0000256" key="10">
    <source>
        <dbReference type="ARBA" id="ARBA00030592"/>
    </source>
</evidence>
<keyword evidence="7" id="KW-0547">Nucleotide-binding</keyword>
<dbReference type="Gene3D" id="3.90.190.20">
    <property type="entry name" value="Mur ligase, C-terminal domain"/>
    <property type="match status" value="1"/>
</dbReference>
<evidence type="ECO:0000256" key="8">
    <source>
        <dbReference type="ARBA" id="ARBA00022840"/>
    </source>
</evidence>
<dbReference type="PROSITE" id="PS01011">
    <property type="entry name" value="FOLYLPOLYGLU_SYNT_1"/>
    <property type="match status" value="1"/>
</dbReference>
<evidence type="ECO:0000256" key="2">
    <source>
        <dbReference type="ARBA" id="ARBA00008276"/>
    </source>
</evidence>
<comment type="caution">
    <text evidence="13">The sequence shown here is derived from an EMBL/GenBank/DDBJ whole genome shotgun (WGS) entry which is preliminary data.</text>
</comment>
<dbReference type="EMBL" id="BOLY01000004">
    <property type="protein sequence ID" value="GIZ43081.1"/>
    <property type="molecule type" value="Genomic_DNA"/>
</dbReference>
<gene>
    <name evidence="13" type="ORF">CKM354_000632200</name>
</gene>
<dbReference type="OrthoDB" id="5212574at2759"/>
<proteinExistence type="inferred from homology"/>
<dbReference type="InterPro" id="IPR001645">
    <property type="entry name" value="Folylpolyglutamate_synth"/>
</dbReference>
<evidence type="ECO:0000256" key="1">
    <source>
        <dbReference type="ARBA" id="ARBA00005150"/>
    </source>
</evidence>
<dbReference type="PANTHER" id="PTHR11136">
    <property type="entry name" value="FOLYLPOLYGLUTAMATE SYNTHASE-RELATED"/>
    <property type="match status" value="1"/>
</dbReference>
<sequence length="542" mass="60030">MTIPGLARGTLDAISQQERKHLKTLGLLQRAVMGTEIVNIGNGRLKRRYKVSFHHSTLPLAAFTPDIGPVDVWARQYLVLENGQVYVEWKAAWLPSSEVAKELHVGVGDKEMDWADVIHEVLPSLYAVGPQDGDVSMIDLPNCIHIAGTKGKGSTCAYIECMLRHHGRRTGYPKKTGLYTSPHLNNVQERIRINFDPLSEEKFAKYVSDVYTRLEVPKLGSDGPKYLQLLFLVSVHAFFQEGVDVAIYETHHGGEFDATNILAKPLVTAITPIGRDHINELGPTLQHVAWHKSGIFKPGVPAFSASQQPALACVLKERAEEKGVLLQFVDPGVGFPLDVPLPESPVQLENFALARAVSNEFLRQKGWKSLTALDERQAISTFSWPGRFQRLTAGSITWFLDCAHNELSLQVCAEWFARQSADLDPDGSVHRAIVFSHFSNHRDHAALLKSLAHSLSRDRVIVHDAIFVPGPNAPSEFKDEQENVLELYASHWSRIHPGSHVSKVSRPGQALDLAASVRKDKIHVLVTGSIHLIGRAIQILGA</sequence>
<dbReference type="SUPFAM" id="SSF53244">
    <property type="entry name" value="MurD-like peptide ligases, peptide-binding domain"/>
    <property type="match status" value="1"/>
</dbReference>
<keyword evidence="9" id="KW-0460">Magnesium</keyword>
<dbReference type="GeneID" id="68291897"/>
<dbReference type="InterPro" id="IPR018109">
    <property type="entry name" value="Folylpolyglutamate_synth_CS"/>
</dbReference>
<evidence type="ECO:0000313" key="13">
    <source>
        <dbReference type="EMBL" id="GIZ43081.1"/>
    </source>
</evidence>
<dbReference type="GO" id="GO:0005739">
    <property type="term" value="C:mitochondrion"/>
    <property type="evidence" value="ECO:0007669"/>
    <property type="project" value="TreeGrafter"/>
</dbReference>
<dbReference type="Proteomes" id="UP000825890">
    <property type="component" value="Unassembled WGS sequence"/>
</dbReference>
<comment type="catalytic activity">
    <reaction evidence="12">
        <text>(6S)-5,6,7,8-tetrahydrofolyl-(gamma-L-Glu)(n) + L-glutamate + ATP = (6S)-5,6,7,8-tetrahydrofolyl-(gamma-L-Glu)(n+1) + ADP + phosphate + H(+)</text>
        <dbReference type="Rhea" id="RHEA:10580"/>
        <dbReference type="Rhea" id="RHEA-COMP:14738"/>
        <dbReference type="Rhea" id="RHEA-COMP:14740"/>
        <dbReference type="ChEBI" id="CHEBI:15378"/>
        <dbReference type="ChEBI" id="CHEBI:29985"/>
        <dbReference type="ChEBI" id="CHEBI:30616"/>
        <dbReference type="ChEBI" id="CHEBI:43474"/>
        <dbReference type="ChEBI" id="CHEBI:141005"/>
        <dbReference type="ChEBI" id="CHEBI:456216"/>
        <dbReference type="EC" id="6.3.2.17"/>
    </reaction>
</comment>
<dbReference type="SUPFAM" id="SSF53623">
    <property type="entry name" value="MurD-like peptide ligases, catalytic domain"/>
    <property type="match status" value="1"/>
</dbReference>
<dbReference type="InterPro" id="IPR036565">
    <property type="entry name" value="Mur-like_cat_sf"/>
</dbReference>
<dbReference type="GO" id="GO:0005829">
    <property type="term" value="C:cytosol"/>
    <property type="evidence" value="ECO:0007669"/>
    <property type="project" value="TreeGrafter"/>
</dbReference>
<evidence type="ECO:0000256" key="7">
    <source>
        <dbReference type="ARBA" id="ARBA00022741"/>
    </source>
</evidence>
<dbReference type="PANTHER" id="PTHR11136:SF5">
    <property type="entry name" value="FOLYLPOLYGLUTAMATE SYNTHASE, MITOCHONDRIAL"/>
    <property type="match status" value="1"/>
</dbReference>
<dbReference type="GO" id="GO:0046872">
    <property type="term" value="F:metal ion binding"/>
    <property type="evidence" value="ECO:0007669"/>
    <property type="project" value="UniProtKB-KW"/>
</dbReference>
<evidence type="ECO:0000256" key="6">
    <source>
        <dbReference type="ARBA" id="ARBA00022723"/>
    </source>
</evidence>
<evidence type="ECO:0000313" key="14">
    <source>
        <dbReference type="Proteomes" id="UP000825890"/>
    </source>
</evidence>
<accession>A0A9P3FD75</accession>
<keyword evidence="14" id="KW-1185">Reference proteome</keyword>
<dbReference type="GO" id="GO:0005524">
    <property type="term" value="F:ATP binding"/>
    <property type="evidence" value="ECO:0007669"/>
    <property type="project" value="UniProtKB-KW"/>
</dbReference>
<keyword evidence="6" id="KW-0479">Metal-binding</keyword>
<evidence type="ECO:0000256" key="4">
    <source>
        <dbReference type="ARBA" id="ARBA00022563"/>
    </source>
</evidence>
<keyword evidence="5" id="KW-0436">Ligase</keyword>
<dbReference type="InterPro" id="IPR036615">
    <property type="entry name" value="Mur_ligase_C_dom_sf"/>
</dbReference>
<dbReference type="GO" id="GO:0004326">
    <property type="term" value="F:tetrahydrofolylpolyglutamate synthase activity"/>
    <property type="evidence" value="ECO:0007669"/>
    <property type="project" value="UniProtKB-EC"/>
</dbReference>